<dbReference type="PROSITE" id="PS50181">
    <property type="entry name" value="FBOX"/>
    <property type="match status" value="1"/>
</dbReference>
<name>A0A814ZWG3_9BILA</name>
<feature type="domain" description="F-box" evidence="1">
    <location>
        <begin position="35"/>
        <end position="86"/>
    </location>
</feature>
<evidence type="ECO:0000313" key="3">
    <source>
        <dbReference type="Proteomes" id="UP000663860"/>
    </source>
</evidence>
<organism evidence="2 3">
    <name type="scientific">Adineta steineri</name>
    <dbReference type="NCBI Taxonomy" id="433720"/>
    <lineage>
        <taxon>Eukaryota</taxon>
        <taxon>Metazoa</taxon>
        <taxon>Spiralia</taxon>
        <taxon>Gnathifera</taxon>
        <taxon>Rotifera</taxon>
        <taxon>Eurotatoria</taxon>
        <taxon>Bdelloidea</taxon>
        <taxon>Adinetida</taxon>
        <taxon>Adinetidae</taxon>
        <taxon>Adineta</taxon>
    </lineage>
</organism>
<protein>
    <recommendedName>
        <fullName evidence="1">F-box domain-containing protein</fullName>
    </recommendedName>
</protein>
<comment type="caution">
    <text evidence="2">The sequence shown here is derived from an EMBL/GenBank/DDBJ whole genome shotgun (WGS) entry which is preliminary data.</text>
</comment>
<dbReference type="InterPro" id="IPR001810">
    <property type="entry name" value="F-box_dom"/>
</dbReference>
<sequence>MLTEHCSKKRKFKSDHQHEKISKRLKTSIKHKKVLSNIECLPNEIFYQIFSYLTDRELLNSFCFTIKNKRFDELIRNRTSINFRSIQRSQLIHLIYKNSLINQKILRQIHLFNDDNTPGSINLFFNLYSFDLFPNLKILVLDQPEQTDLIKLMKYFSKLEHLSIRLSTLVRMPSIVYTNLYSSVLCSSLKSLTIIDDPDEPITLPKNMSLPYLKNLTLGSLTSFDIQKIFQSAPKLSYFKFHLNSEQSDTQNEQYINTNITKIDIDAPRAEFELISKILFQTRKLKSLKISCRGESAWVWECFIRSFLPNLIDFRFKFDIRQRNISILEYEQDWWTKIKKWIVIGHPLSSVFYTLPFIDTKLTLNARTAFRQQNCFSSKLSNEYSNIRQLILTLNPLGFKLCQSNDVYFNNIDSLTLIDYKNSQKPVSHLSTLINLINIRHLTIDHRMRSGTFLLLIKEMPQLNSISGQDVAFSAITNKFQNEIVISFLKKNIQKLTISPSKACDDIRYVSQLCVVFSHITHINLSLKWAIDIWPWLKLSNLSSATVFCRHGSFINLINDPANHKWFFNCTYELRSHQDLRLWIQ</sequence>
<proteinExistence type="predicted"/>
<dbReference type="Proteomes" id="UP000663860">
    <property type="component" value="Unassembled WGS sequence"/>
</dbReference>
<gene>
    <name evidence="2" type="ORF">IZO911_LOCUS31253</name>
</gene>
<evidence type="ECO:0000259" key="1">
    <source>
        <dbReference type="PROSITE" id="PS50181"/>
    </source>
</evidence>
<dbReference type="EMBL" id="CAJNOE010000508">
    <property type="protein sequence ID" value="CAF1249309.1"/>
    <property type="molecule type" value="Genomic_DNA"/>
</dbReference>
<reference evidence="2" key="1">
    <citation type="submission" date="2021-02" db="EMBL/GenBank/DDBJ databases">
        <authorList>
            <person name="Nowell W R."/>
        </authorList>
    </citation>
    <scope>NUCLEOTIDE SEQUENCE</scope>
</reference>
<dbReference type="AlphaFoldDB" id="A0A814ZWG3"/>
<accession>A0A814ZWG3</accession>
<evidence type="ECO:0000313" key="2">
    <source>
        <dbReference type="EMBL" id="CAF1249309.1"/>
    </source>
</evidence>